<dbReference type="InterPro" id="IPR036864">
    <property type="entry name" value="Zn2-C6_fun-type_DNA-bd_sf"/>
</dbReference>
<feature type="domain" description="Zn(2)-C6 fungal-type" evidence="7">
    <location>
        <begin position="19"/>
        <end position="49"/>
    </location>
</feature>
<dbReference type="Pfam" id="PF11951">
    <property type="entry name" value="Fungal_trans_2"/>
    <property type="match status" value="1"/>
</dbReference>
<dbReference type="InterPro" id="IPR021858">
    <property type="entry name" value="Fun_TF"/>
</dbReference>
<evidence type="ECO:0000256" key="5">
    <source>
        <dbReference type="ARBA" id="ARBA00023242"/>
    </source>
</evidence>
<dbReference type="Proteomes" id="UP000190744">
    <property type="component" value="Unassembled WGS sequence"/>
</dbReference>
<dbReference type="PANTHER" id="PTHR37534:SF43">
    <property type="entry name" value="FINGER DOMAIN PROTEIN, PUTATIVE (AFU_ORTHOLOGUE AFUA_1G01850)-RELATED"/>
    <property type="match status" value="1"/>
</dbReference>
<comment type="subcellular location">
    <subcellularLocation>
        <location evidence="1">Nucleus</location>
    </subcellularLocation>
</comment>
<reference evidence="9" key="1">
    <citation type="submission" date="2015-09" db="EMBL/GenBank/DDBJ databases">
        <authorList>
            <person name="Fill T.P."/>
            <person name="Baretta J.F."/>
            <person name="de Almeida L.G."/>
            <person name="Rocha M."/>
            <person name="de Souza D.H."/>
            <person name="Malavazi I."/>
            <person name="Cerdeira L.T."/>
            <person name="Hong H."/>
            <person name="Samborskyy M."/>
            <person name="de Vasconcelos A.T."/>
            <person name="Leadlay P."/>
            <person name="Rodrigues-Filho E."/>
        </authorList>
    </citation>
    <scope>NUCLEOTIDE SEQUENCE [LARGE SCALE GENOMIC DNA]</scope>
    <source>
        <strain evidence="9">LaBioMMi 136</strain>
    </source>
</reference>
<dbReference type="PROSITE" id="PS00463">
    <property type="entry name" value="ZN2_CY6_FUNGAL_1"/>
    <property type="match status" value="1"/>
</dbReference>
<dbReference type="GO" id="GO:0005634">
    <property type="term" value="C:nucleus"/>
    <property type="evidence" value="ECO:0007669"/>
    <property type="project" value="UniProtKB-SubCell"/>
</dbReference>
<organism evidence="8 9">
    <name type="scientific">Penicillium brasilianum</name>
    <dbReference type="NCBI Taxonomy" id="104259"/>
    <lineage>
        <taxon>Eukaryota</taxon>
        <taxon>Fungi</taxon>
        <taxon>Dikarya</taxon>
        <taxon>Ascomycota</taxon>
        <taxon>Pezizomycotina</taxon>
        <taxon>Eurotiomycetes</taxon>
        <taxon>Eurotiomycetidae</taxon>
        <taxon>Eurotiales</taxon>
        <taxon>Aspergillaceae</taxon>
        <taxon>Penicillium</taxon>
    </lineage>
</organism>
<evidence type="ECO:0000256" key="1">
    <source>
        <dbReference type="ARBA" id="ARBA00004123"/>
    </source>
</evidence>
<evidence type="ECO:0000259" key="7">
    <source>
        <dbReference type="PROSITE" id="PS50048"/>
    </source>
</evidence>
<protein>
    <submittedName>
        <fullName evidence="8">C6 zinc finger domain protein</fullName>
    </submittedName>
</protein>
<dbReference type="Pfam" id="PF00172">
    <property type="entry name" value="Zn_clus"/>
    <property type="match status" value="1"/>
</dbReference>
<dbReference type="CDD" id="cd00067">
    <property type="entry name" value="GAL4"/>
    <property type="match status" value="1"/>
</dbReference>
<keyword evidence="4" id="KW-0804">Transcription</keyword>
<evidence type="ECO:0000256" key="4">
    <source>
        <dbReference type="ARBA" id="ARBA00023163"/>
    </source>
</evidence>
<keyword evidence="5" id="KW-0539">Nucleus</keyword>
<dbReference type="Gene3D" id="4.10.240.10">
    <property type="entry name" value="Zn(2)-C6 fungal-type DNA-binding domain"/>
    <property type="match status" value="1"/>
</dbReference>
<dbReference type="GO" id="GO:0045944">
    <property type="term" value="P:positive regulation of transcription by RNA polymerase II"/>
    <property type="evidence" value="ECO:0007669"/>
    <property type="project" value="TreeGrafter"/>
</dbReference>
<dbReference type="GO" id="GO:0000976">
    <property type="term" value="F:transcription cis-regulatory region binding"/>
    <property type="evidence" value="ECO:0007669"/>
    <property type="project" value="TreeGrafter"/>
</dbReference>
<dbReference type="InterPro" id="IPR001138">
    <property type="entry name" value="Zn2Cys6_DnaBD"/>
</dbReference>
<dbReference type="GO" id="GO:0000981">
    <property type="term" value="F:DNA-binding transcription factor activity, RNA polymerase II-specific"/>
    <property type="evidence" value="ECO:0007669"/>
    <property type="project" value="InterPro"/>
</dbReference>
<dbReference type="GO" id="GO:0008270">
    <property type="term" value="F:zinc ion binding"/>
    <property type="evidence" value="ECO:0007669"/>
    <property type="project" value="InterPro"/>
</dbReference>
<accession>A0A1S9S2V8</accession>
<feature type="region of interest" description="Disordered" evidence="6">
    <location>
        <begin position="244"/>
        <end position="311"/>
    </location>
</feature>
<proteinExistence type="predicted"/>
<feature type="region of interest" description="Disordered" evidence="6">
    <location>
        <begin position="58"/>
        <end position="77"/>
    </location>
</feature>
<dbReference type="SUPFAM" id="SSF57701">
    <property type="entry name" value="Zn2/Cys6 DNA-binding domain"/>
    <property type="match status" value="1"/>
</dbReference>
<dbReference type="PROSITE" id="PS50048">
    <property type="entry name" value="ZN2_CY6_FUNGAL_2"/>
    <property type="match status" value="1"/>
</dbReference>
<sequence>MPRPRRPGAPEPKRRSRKGCWPCKARKVKCGEEKPSCLNCQRQGEPCDYSVRLNWGGRTKRSSVDSPTSTSRGHGGTLIGFAEPMRISAIDSADLPASILSGNKAPADGFINFRSGDLGSPGALSPNSAAAFGVFDSPKPQVISDHAISSSQGEVQFATTWAEHSPATPASSGSMSQYSFGQTFHNSFSPAADQGVGLRSLSAFAFHSSSVSQPVSFLRNSVDMTGHPSDASSQPGQIDAQISTSRSLPHDDHGLSFLLNDPVGQDGPSHELTGHGGVSTMLLPRSHASLSPSHDRHTPGSNHASKPESLHSLHHSEILSADSRDKDIDHPRSESHAAQSKWQAYLTSVTDNYGLDSGRPDRDLTLNNDHAAIDINSAVGKVNSQSRDRESFSPTSFPGLSGVQTSDFSGYYASPVPINIPRYLSPLPSSLLKNPINLLYFHHFLNHTSKMLVPHDCDNNPFVSVLPSMAISDPNLLNLVLAYSASHRARYLGHAEPVTRIAHWVSDVFPALRVALEASKEEITDSHLATAILLLSLKIVCPGTFEVPIPWQSHLKLARDLFIARSDRIAMPGNRIGAFFARWLGYIDTMGALSCRQAGPPLMLYHSVLAECCRPQSHDEYCVDCFTGFSPRTGFFLLRLAQLVQQCDNERFDDMGNFQRGWHPSADMVMEAQAVLGDFDDLNERVHADPDHHLGAEADDMMATEEAFRCAGLLHLHRRVLESSPDSFPVQDALRKLVGALDRMRLGASTEVCSLLPLFTAGCESRDSSQRMKLLNRFFVLEKSGMKQIQNARQLMQHCWDDNLPWIALAEGEFLGRTYLAQDKKAEAMLEGEIGHPRDSHYRYRHAPSLLFDAIEVLYPHQSSFAEQSICPFLFSHPAQSTLSSSTPSLSSSSNSRQALLGLEFIRTTGYHQYGRARSVDWSHHAFGNFLPPGSAGRFRVPAAPALQGSPIGFDVDVADSKDSTIVVDSSQANPLETEQSFGLSQRNESLLPAKPTPPVVNPFDRWLRWAINHSVFDSPEEELLAAQLGANRHELYKGVNDNAFFQWGLRFMPNLGDDNVFRTVVIENLPNTVTLDQVLPRIRGGAIFSAFLTDTRAISGCPTALITFFYERGALNFLYRVAREGFYVGFSPAQVRPVPTPTYRMAPDVENQVRRLGHTRCLVVHTPHGKEIREDIHRVLDQARLYPYVECFGERELKGAVTVRFHSVKIASVASMALMKDPKFKGLLIKFAPDPCVAF</sequence>
<name>A0A1S9S2V8_PENBI</name>
<evidence type="ECO:0000256" key="6">
    <source>
        <dbReference type="SAM" id="MobiDB-lite"/>
    </source>
</evidence>
<evidence type="ECO:0000256" key="2">
    <source>
        <dbReference type="ARBA" id="ARBA00023015"/>
    </source>
</evidence>
<gene>
    <name evidence="8" type="ORF">PEBR_08507</name>
</gene>
<keyword evidence="3" id="KW-0238">DNA-binding</keyword>
<keyword evidence="2" id="KW-0805">Transcription regulation</keyword>
<feature type="region of interest" description="Disordered" evidence="6">
    <location>
        <begin position="379"/>
        <end position="398"/>
    </location>
</feature>
<dbReference type="EMBL" id="LJBN01000001">
    <property type="protein sequence ID" value="OOQ91538.1"/>
    <property type="molecule type" value="Genomic_DNA"/>
</dbReference>
<evidence type="ECO:0000313" key="9">
    <source>
        <dbReference type="Proteomes" id="UP000190744"/>
    </source>
</evidence>
<dbReference type="SMART" id="SM00066">
    <property type="entry name" value="GAL4"/>
    <property type="match status" value="1"/>
</dbReference>
<evidence type="ECO:0000313" key="8">
    <source>
        <dbReference type="EMBL" id="OOQ91538.1"/>
    </source>
</evidence>
<evidence type="ECO:0000256" key="3">
    <source>
        <dbReference type="ARBA" id="ARBA00023125"/>
    </source>
</evidence>
<dbReference type="PANTHER" id="PTHR37534">
    <property type="entry name" value="TRANSCRIPTIONAL ACTIVATOR PROTEIN UGA3"/>
    <property type="match status" value="1"/>
</dbReference>
<dbReference type="AlphaFoldDB" id="A0A1S9S2V8"/>
<comment type="caution">
    <text evidence="8">The sequence shown here is derived from an EMBL/GenBank/DDBJ whole genome shotgun (WGS) entry which is preliminary data.</text>
</comment>